<accession>A0ABQ0JH95</accession>
<reference evidence="2" key="2">
    <citation type="submission" date="2014-09" db="EMBL/GenBank/DDBJ databases">
        <authorList>
            <consortium name="NBRP consortium"/>
            <person name="Sawabe T."/>
            <person name="Meirelles P."/>
            <person name="Nakanishi M."/>
            <person name="Sayaka M."/>
            <person name="Hattori M."/>
            <person name="Ohkuma M."/>
        </authorList>
    </citation>
    <scope>NUCLEOTIDE SEQUENCE [LARGE SCALE GENOMIC DNA]</scope>
    <source>
        <strain evidence="2">JCM 19239</strain>
    </source>
</reference>
<dbReference type="EMBL" id="BBMS01000032">
    <property type="protein sequence ID" value="GAL27665.1"/>
    <property type="molecule type" value="Genomic_DNA"/>
</dbReference>
<sequence>MIDTIAHLFSFGLFDVDDETKLNMFIRWHYGCKSCILGRSFDPESHVE</sequence>
<keyword evidence="2" id="KW-1185">Reference proteome</keyword>
<evidence type="ECO:0000313" key="2">
    <source>
        <dbReference type="Proteomes" id="UP000029223"/>
    </source>
</evidence>
<comment type="caution">
    <text evidence="1">The sequence shown here is derived from an EMBL/GenBank/DDBJ whole genome shotgun (WGS) entry which is preliminary data.</text>
</comment>
<organism evidence="1 2">
    <name type="scientific">Vibrio variabilis</name>
    <dbReference type="NCBI Taxonomy" id="990271"/>
    <lineage>
        <taxon>Bacteria</taxon>
        <taxon>Pseudomonadati</taxon>
        <taxon>Pseudomonadota</taxon>
        <taxon>Gammaproteobacteria</taxon>
        <taxon>Vibrionales</taxon>
        <taxon>Vibrionaceae</taxon>
        <taxon>Vibrio</taxon>
    </lineage>
</organism>
<gene>
    <name evidence="1" type="ORF">JCM19239_3269</name>
</gene>
<name>A0ABQ0JH95_9VIBR</name>
<dbReference type="Proteomes" id="UP000029223">
    <property type="component" value="Unassembled WGS sequence"/>
</dbReference>
<evidence type="ECO:0000313" key="1">
    <source>
        <dbReference type="EMBL" id="GAL27665.1"/>
    </source>
</evidence>
<reference evidence="2" key="1">
    <citation type="submission" date="2014-09" db="EMBL/GenBank/DDBJ databases">
        <title>Vibrio variabilis JCM 19239. (C206) whole genome shotgun sequence.</title>
        <authorList>
            <person name="Sawabe T."/>
            <person name="Meirelles P."/>
            <person name="Nakanishi M."/>
            <person name="Sayaka M."/>
            <person name="Hattori M."/>
            <person name="Ohkuma M."/>
        </authorList>
    </citation>
    <scope>NUCLEOTIDE SEQUENCE [LARGE SCALE GENOMIC DNA]</scope>
    <source>
        <strain evidence="2">JCM 19239</strain>
    </source>
</reference>
<proteinExistence type="predicted"/>
<protein>
    <submittedName>
        <fullName evidence="1">Uncharacterized protein</fullName>
    </submittedName>
</protein>